<comment type="caution">
    <text evidence="3">The sequence shown here is derived from an EMBL/GenBank/DDBJ whole genome shotgun (WGS) entry which is preliminary data.</text>
</comment>
<dbReference type="Proteomes" id="UP001499843">
    <property type="component" value="Unassembled WGS sequence"/>
</dbReference>
<keyword evidence="2" id="KW-0472">Membrane</keyword>
<evidence type="ECO:0008006" key="5">
    <source>
        <dbReference type="Google" id="ProtNLM"/>
    </source>
</evidence>
<keyword evidence="2" id="KW-1133">Transmembrane helix</keyword>
<reference evidence="3 4" key="1">
    <citation type="journal article" date="2019" name="Int. J. Syst. Evol. Microbiol.">
        <title>The Global Catalogue of Microorganisms (GCM) 10K type strain sequencing project: providing services to taxonomists for standard genome sequencing and annotation.</title>
        <authorList>
            <consortium name="The Broad Institute Genomics Platform"/>
            <consortium name="The Broad Institute Genome Sequencing Center for Infectious Disease"/>
            <person name="Wu L."/>
            <person name="Ma J."/>
        </authorList>
    </citation>
    <scope>NUCLEOTIDE SEQUENCE [LARGE SCALE GENOMIC DNA]</scope>
    <source>
        <strain evidence="3 4">JCM 16114</strain>
    </source>
</reference>
<organism evidence="3 4">
    <name type="scientific">Nonomuraea monospora</name>
    <dbReference type="NCBI Taxonomy" id="568818"/>
    <lineage>
        <taxon>Bacteria</taxon>
        <taxon>Bacillati</taxon>
        <taxon>Actinomycetota</taxon>
        <taxon>Actinomycetes</taxon>
        <taxon>Streptosporangiales</taxon>
        <taxon>Streptosporangiaceae</taxon>
        <taxon>Nonomuraea</taxon>
    </lineage>
</organism>
<sequence length="402" mass="42578">MNDVEEMLRRTLGSASQQAPRMPTHLPAQLEASYRRRRRRNLAQVVLAAAAVVVVAAGTTAVLRHGDTTATTLSPSTSRPDAPVWPLPEPVARVWPEAVHKVPARGPGGTKLMPQTFIDDRTVLVTTWGGFEKTDALYAYDLVTHDLREITDVPTPAGTVLFASDFTVGEGRVVWWTATKDARIHVWTAPLSGGDATTVADLEAGTTPGLDGLAVEGDRILFSPTGGGVFTVPAAGGAVQAVPGGEGMHLLKWPWVGSPGAAPEGDGTRFITISNVETGETSVAVRHNGEHTLACGVRLCAGVREGRKSFYRLRDGSQEKELPMTDLSPDGLARERFLVAMVTAEGAGHIPILYDVSTGTAADLGVRARGGRLSIPGVARDGRLVSYQVGDDLYVVDLAKIG</sequence>
<dbReference type="InterPro" id="IPR011042">
    <property type="entry name" value="6-blade_b-propeller_TolB-like"/>
</dbReference>
<dbReference type="EMBL" id="BAAAQX010000040">
    <property type="protein sequence ID" value="GAA2214416.1"/>
    <property type="molecule type" value="Genomic_DNA"/>
</dbReference>
<evidence type="ECO:0000313" key="3">
    <source>
        <dbReference type="EMBL" id="GAA2214416.1"/>
    </source>
</evidence>
<evidence type="ECO:0000313" key="4">
    <source>
        <dbReference type="Proteomes" id="UP001499843"/>
    </source>
</evidence>
<proteinExistence type="predicted"/>
<gene>
    <name evidence="3" type="ORF">GCM10009850_098810</name>
</gene>
<dbReference type="RefSeq" id="WP_344491898.1">
    <property type="nucleotide sequence ID" value="NZ_BAAAQX010000040.1"/>
</dbReference>
<protein>
    <recommendedName>
        <fullName evidence="5">WD40 repeat domain-containing protein</fullName>
    </recommendedName>
</protein>
<name>A0ABN3CY70_9ACTN</name>
<feature type="region of interest" description="Disordered" evidence="1">
    <location>
        <begin position="1"/>
        <end position="26"/>
    </location>
</feature>
<evidence type="ECO:0000256" key="1">
    <source>
        <dbReference type="SAM" id="MobiDB-lite"/>
    </source>
</evidence>
<keyword evidence="2" id="KW-0812">Transmembrane</keyword>
<feature type="transmembrane region" description="Helical" evidence="2">
    <location>
        <begin position="42"/>
        <end position="63"/>
    </location>
</feature>
<dbReference type="Gene3D" id="2.120.10.30">
    <property type="entry name" value="TolB, C-terminal domain"/>
    <property type="match status" value="1"/>
</dbReference>
<accession>A0ABN3CY70</accession>
<evidence type="ECO:0000256" key="2">
    <source>
        <dbReference type="SAM" id="Phobius"/>
    </source>
</evidence>
<keyword evidence="4" id="KW-1185">Reference proteome</keyword>
<dbReference type="SUPFAM" id="SSF69304">
    <property type="entry name" value="Tricorn protease N-terminal domain"/>
    <property type="match status" value="1"/>
</dbReference>